<evidence type="ECO:0000313" key="3">
    <source>
        <dbReference type="Proteomes" id="UP001567538"/>
    </source>
</evidence>
<name>A0ABD1ILA3_SALDI</name>
<comment type="caution">
    <text evidence="2">The sequence shown here is derived from an EMBL/GenBank/DDBJ whole genome shotgun (WGS) entry which is preliminary data.</text>
</comment>
<organism evidence="2 3">
    <name type="scientific">Salvia divinorum</name>
    <name type="common">Maria pastora</name>
    <name type="synonym">Diviner's sage</name>
    <dbReference type="NCBI Taxonomy" id="28513"/>
    <lineage>
        <taxon>Eukaryota</taxon>
        <taxon>Viridiplantae</taxon>
        <taxon>Streptophyta</taxon>
        <taxon>Embryophyta</taxon>
        <taxon>Tracheophyta</taxon>
        <taxon>Spermatophyta</taxon>
        <taxon>Magnoliopsida</taxon>
        <taxon>eudicotyledons</taxon>
        <taxon>Gunneridae</taxon>
        <taxon>Pentapetalae</taxon>
        <taxon>asterids</taxon>
        <taxon>lamiids</taxon>
        <taxon>Lamiales</taxon>
        <taxon>Lamiaceae</taxon>
        <taxon>Nepetoideae</taxon>
        <taxon>Mentheae</taxon>
        <taxon>Salviinae</taxon>
        <taxon>Salvia</taxon>
        <taxon>Salvia subgen. Calosphace</taxon>
    </lineage>
</organism>
<gene>
    <name evidence="2" type="ORF">AAHA92_00631</name>
</gene>
<evidence type="ECO:0000256" key="1">
    <source>
        <dbReference type="SAM" id="MobiDB-lite"/>
    </source>
</evidence>
<dbReference type="Proteomes" id="UP001567538">
    <property type="component" value="Unassembled WGS sequence"/>
</dbReference>
<feature type="region of interest" description="Disordered" evidence="1">
    <location>
        <begin position="59"/>
        <end position="85"/>
    </location>
</feature>
<dbReference type="AlphaFoldDB" id="A0ABD1ILA3"/>
<accession>A0ABD1ILA3</accession>
<dbReference type="EMBL" id="JBEAFC010000001">
    <property type="protein sequence ID" value="KAL1569117.1"/>
    <property type="molecule type" value="Genomic_DNA"/>
</dbReference>
<reference evidence="2 3" key="1">
    <citation type="submission" date="2024-06" db="EMBL/GenBank/DDBJ databases">
        <title>A chromosome level genome sequence of Diviner's sage (Salvia divinorum).</title>
        <authorList>
            <person name="Ford S.A."/>
            <person name="Ro D.-K."/>
            <person name="Ness R.W."/>
            <person name="Phillips M.A."/>
        </authorList>
    </citation>
    <scope>NUCLEOTIDE SEQUENCE [LARGE SCALE GENOMIC DNA]</scope>
    <source>
        <strain evidence="2">SAF-2024a</strain>
        <tissue evidence="2">Leaf</tissue>
    </source>
</reference>
<sequence>MMRKRFSGAALPSLGCQFHSLLSWGAIWLMEKRESRSVEGGELKPALLLLGGIKSSLQKRGVAGRPSENGLPIISSGRGLGPGRG</sequence>
<protein>
    <submittedName>
        <fullName evidence="2">Uncharacterized protein</fullName>
    </submittedName>
</protein>
<evidence type="ECO:0000313" key="2">
    <source>
        <dbReference type="EMBL" id="KAL1569117.1"/>
    </source>
</evidence>
<keyword evidence="3" id="KW-1185">Reference proteome</keyword>
<proteinExistence type="predicted"/>